<reference evidence="2 3" key="1">
    <citation type="submission" date="2016-04" db="EMBL/GenBank/DDBJ databases">
        <title>A degradative enzymes factory behind the ericoid mycorrhizal symbiosis.</title>
        <authorList>
            <consortium name="DOE Joint Genome Institute"/>
            <person name="Martino E."/>
            <person name="Morin E."/>
            <person name="Grelet G."/>
            <person name="Kuo A."/>
            <person name="Kohler A."/>
            <person name="Daghino S."/>
            <person name="Barry K."/>
            <person name="Choi C."/>
            <person name="Cichocki N."/>
            <person name="Clum A."/>
            <person name="Copeland A."/>
            <person name="Hainaut M."/>
            <person name="Haridas S."/>
            <person name="Labutti K."/>
            <person name="Lindquist E."/>
            <person name="Lipzen A."/>
            <person name="Khouja H.-R."/>
            <person name="Murat C."/>
            <person name="Ohm R."/>
            <person name="Olson A."/>
            <person name="Spatafora J."/>
            <person name="Veneault-Fourrey C."/>
            <person name="Henrissat B."/>
            <person name="Grigoriev I."/>
            <person name="Martin F."/>
            <person name="Perotto S."/>
        </authorList>
    </citation>
    <scope>NUCLEOTIDE SEQUENCE [LARGE SCALE GENOMIC DNA]</scope>
    <source>
        <strain evidence="2 3">F</strain>
    </source>
</reference>
<dbReference type="AlphaFoldDB" id="A0A2J6RZB8"/>
<keyword evidence="1" id="KW-0812">Transmembrane</keyword>
<accession>A0A2J6RZB8</accession>
<sequence>MFLYAGTNDNYTEMASTTQSTFTQSNAFSNTLSLDVEAGPNSNNNAYFLGIVSTLKANNSIQIINFSNRFSMTDMSLTLSFNPPVVDNGISPPAVRSFECSSQPCSPDVALAGLQLATPTAPAVTSIPASDDNLGDTLGSDSDIFSFEVVFVTLGVAGGLFTISCLATFIIFRGREYGNGNMLPVSEKSSLCTNCNQCETASSWQLAV</sequence>
<evidence type="ECO:0000313" key="3">
    <source>
        <dbReference type="Proteomes" id="UP000235786"/>
    </source>
</evidence>
<protein>
    <submittedName>
        <fullName evidence="2">Uncharacterized protein</fullName>
    </submittedName>
</protein>
<dbReference type="EMBL" id="KZ613941">
    <property type="protein sequence ID" value="PMD43861.1"/>
    <property type="molecule type" value="Genomic_DNA"/>
</dbReference>
<keyword evidence="1" id="KW-1133">Transmembrane helix</keyword>
<dbReference type="OrthoDB" id="3551990at2759"/>
<proteinExistence type="predicted"/>
<evidence type="ECO:0000256" key="1">
    <source>
        <dbReference type="SAM" id="Phobius"/>
    </source>
</evidence>
<organism evidence="2 3">
    <name type="scientific">Hyaloscypha variabilis (strain UAMH 11265 / GT02V1 / F)</name>
    <name type="common">Meliniomyces variabilis</name>
    <dbReference type="NCBI Taxonomy" id="1149755"/>
    <lineage>
        <taxon>Eukaryota</taxon>
        <taxon>Fungi</taxon>
        <taxon>Dikarya</taxon>
        <taxon>Ascomycota</taxon>
        <taxon>Pezizomycotina</taxon>
        <taxon>Leotiomycetes</taxon>
        <taxon>Helotiales</taxon>
        <taxon>Hyaloscyphaceae</taxon>
        <taxon>Hyaloscypha</taxon>
        <taxon>Hyaloscypha variabilis</taxon>
    </lineage>
</organism>
<name>A0A2J6RZB8_HYAVF</name>
<evidence type="ECO:0000313" key="2">
    <source>
        <dbReference type="EMBL" id="PMD43861.1"/>
    </source>
</evidence>
<gene>
    <name evidence="2" type="ORF">L207DRAFT_630273</name>
</gene>
<feature type="transmembrane region" description="Helical" evidence="1">
    <location>
        <begin position="149"/>
        <end position="172"/>
    </location>
</feature>
<keyword evidence="1" id="KW-0472">Membrane</keyword>
<dbReference type="STRING" id="1149755.A0A2J6RZB8"/>
<keyword evidence="3" id="KW-1185">Reference proteome</keyword>
<dbReference type="Proteomes" id="UP000235786">
    <property type="component" value="Unassembled WGS sequence"/>
</dbReference>